<dbReference type="KEGG" id="cmb:CSW64_21140"/>
<reference evidence="1 2" key="1">
    <citation type="submission" date="2017-10" db="EMBL/GenBank/DDBJ databases">
        <title>Genome sequence of Caulobacter mirabilis FWC38.</title>
        <authorList>
            <person name="Fiebig A."/>
            <person name="Crosson S."/>
        </authorList>
    </citation>
    <scope>NUCLEOTIDE SEQUENCE [LARGE SCALE GENOMIC DNA]</scope>
    <source>
        <strain evidence="1 2">FWC 38</strain>
    </source>
</reference>
<sequence length="85" mass="9412">MARRRSGTEEFLGDIVEALKAYGGAAHRSLIVERVALSRDRRGDPRPADIDIVQLFERHCDGSGRDLFRLPFGAGSHRWALAGAH</sequence>
<dbReference type="AlphaFoldDB" id="A0A2D2B3B5"/>
<accession>A0A2D2B3B5</accession>
<organism evidence="1 2">
    <name type="scientific">Caulobacter mirabilis</name>
    <dbReference type="NCBI Taxonomy" id="69666"/>
    <lineage>
        <taxon>Bacteria</taxon>
        <taxon>Pseudomonadati</taxon>
        <taxon>Pseudomonadota</taxon>
        <taxon>Alphaproteobacteria</taxon>
        <taxon>Caulobacterales</taxon>
        <taxon>Caulobacteraceae</taxon>
        <taxon>Caulobacter</taxon>
    </lineage>
</organism>
<dbReference type="RefSeq" id="WP_099623962.1">
    <property type="nucleotide sequence ID" value="NZ_CP024201.1"/>
</dbReference>
<dbReference type="OrthoDB" id="7210522at2"/>
<proteinExistence type="predicted"/>
<keyword evidence="2" id="KW-1185">Reference proteome</keyword>
<gene>
    <name evidence="1" type="ORF">CSW64_21140</name>
</gene>
<evidence type="ECO:0000313" key="1">
    <source>
        <dbReference type="EMBL" id="ATQ44714.1"/>
    </source>
</evidence>
<evidence type="ECO:0000313" key="2">
    <source>
        <dbReference type="Proteomes" id="UP000228945"/>
    </source>
</evidence>
<dbReference type="Proteomes" id="UP000228945">
    <property type="component" value="Chromosome"/>
</dbReference>
<dbReference type="EMBL" id="CP024201">
    <property type="protein sequence ID" value="ATQ44714.1"/>
    <property type="molecule type" value="Genomic_DNA"/>
</dbReference>
<protein>
    <submittedName>
        <fullName evidence="1">Uncharacterized protein</fullName>
    </submittedName>
</protein>
<name>A0A2D2B3B5_9CAUL</name>